<dbReference type="SUPFAM" id="SSF56784">
    <property type="entry name" value="HAD-like"/>
    <property type="match status" value="1"/>
</dbReference>
<dbReference type="InterPro" id="IPR023214">
    <property type="entry name" value="HAD_sf"/>
</dbReference>
<sequence>MTALLIDYVGVLAHPPGDKARALVEHALGATGFWDDFAQLRPLLLTGEIDERGFFQRLAARTGLSLTDIDEAIAATRAGQLDLDEKAVRAVSSLVDDGRLVALFADLPAGVAEHLRLRLDWLGTQVPAILSCDLGLRVDDPRAVAVALEVCGVAAEEARYVTRGEGVPGLETIAYEGPEQLFSAL</sequence>
<evidence type="ECO:0000313" key="1">
    <source>
        <dbReference type="EMBL" id="PWC00778.1"/>
    </source>
</evidence>
<dbReference type="Gene3D" id="3.40.50.1000">
    <property type="entry name" value="HAD superfamily/HAD-like"/>
    <property type="match status" value="1"/>
</dbReference>
<keyword evidence="2" id="KW-1185">Reference proteome</keyword>
<protein>
    <recommendedName>
        <fullName evidence="3">Haloacid dehalogenase</fullName>
    </recommendedName>
</protein>
<evidence type="ECO:0000313" key="2">
    <source>
        <dbReference type="Proteomes" id="UP000244989"/>
    </source>
</evidence>
<dbReference type="AlphaFoldDB" id="A0A2U1T4G3"/>
<reference evidence="2" key="1">
    <citation type="submission" date="2018-04" db="EMBL/GenBank/DDBJ databases">
        <authorList>
            <person name="Liu S."/>
            <person name="Wang Z."/>
            <person name="Li J."/>
        </authorList>
    </citation>
    <scope>NUCLEOTIDE SEQUENCE [LARGE SCALE GENOMIC DNA]</scope>
    <source>
        <strain evidence="2">2189</strain>
    </source>
</reference>
<dbReference type="InterPro" id="IPR036412">
    <property type="entry name" value="HAD-like_sf"/>
</dbReference>
<dbReference type="OrthoDB" id="9797415at2"/>
<gene>
    <name evidence="1" type="ORF">DF222_10975</name>
</gene>
<dbReference type="EMBL" id="QEEZ01000033">
    <property type="protein sequence ID" value="PWC00778.1"/>
    <property type="molecule type" value="Genomic_DNA"/>
</dbReference>
<dbReference type="KEGG" id="cyz:C3B44_00420"/>
<comment type="caution">
    <text evidence="1">The sequence shown here is derived from an EMBL/GenBank/DDBJ whole genome shotgun (WGS) entry which is preliminary data.</text>
</comment>
<dbReference type="Proteomes" id="UP000244989">
    <property type="component" value="Unassembled WGS sequence"/>
</dbReference>
<dbReference type="RefSeq" id="WP_108430626.1">
    <property type="nucleotide sequence ID" value="NZ_CP026947.1"/>
</dbReference>
<evidence type="ECO:0008006" key="3">
    <source>
        <dbReference type="Google" id="ProtNLM"/>
    </source>
</evidence>
<name>A0A2U1T4G3_9CORY</name>
<accession>A0A2U1T4G3</accession>
<proteinExistence type="predicted"/>
<organism evidence="1 2">
    <name type="scientific">Corynebacterium yudongzhengii</name>
    <dbReference type="NCBI Taxonomy" id="2080740"/>
    <lineage>
        <taxon>Bacteria</taxon>
        <taxon>Bacillati</taxon>
        <taxon>Actinomycetota</taxon>
        <taxon>Actinomycetes</taxon>
        <taxon>Mycobacteriales</taxon>
        <taxon>Corynebacteriaceae</taxon>
        <taxon>Corynebacterium</taxon>
    </lineage>
</organism>